<dbReference type="GO" id="GO:0005829">
    <property type="term" value="C:cytosol"/>
    <property type="evidence" value="ECO:0007669"/>
    <property type="project" value="TreeGrafter"/>
</dbReference>
<dbReference type="InterPro" id="IPR039924">
    <property type="entry name" value="ICln/Lot5/Saf5"/>
</dbReference>
<accession>A0A6A6B7W6</accession>
<keyword evidence="4" id="KW-0539">Nucleus</keyword>
<evidence type="ECO:0000313" key="7">
    <source>
        <dbReference type="Proteomes" id="UP000799438"/>
    </source>
</evidence>
<dbReference type="Gene3D" id="2.30.29.30">
    <property type="entry name" value="Pleckstrin-homology domain (PH domain)/Phosphotyrosine-binding domain (PTB)"/>
    <property type="match status" value="1"/>
</dbReference>
<keyword evidence="3" id="KW-0963">Cytoplasm</keyword>
<evidence type="ECO:0000256" key="2">
    <source>
        <dbReference type="ARBA" id="ARBA00004496"/>
    </source>
</evidence>
<sequence>MTLEILNSAPDASAFTPLEEHQSQTPGTFFGGKPVLHLHSTNAQLLVSARDLEAQSAFPDLRATIPTNGAQANGDAADEQLAIPGIDVWVTSQRLILFSAAKASGVAIPYPAISLHALQRLTPPAADTPVQGLYMQLLTGDTTYSNAEEDFASLELTLVPAAAQPTTTTVPATSDILSPTPPAQALFTAVSACADLNPDPVDSEDEDEDTDPFAAPMPGAGGWITAENVDQFTDENGNFTGDFGALGAGAGTVRAREEDDAAEERGEDAQGGESEETKWRRTE</sequence>
<dbReference type="PANTHER" id="PTHR21399">
    <property type="entry name" value="CHLORIDE CONDUCTANCE REGULATORY PROTEIN ICLN"/>
    <property type="match status" value="1"/>
</dbReference>
<feature type="region of interest" description="Disordered" evidence="5">
    <location>
        <begin position="244"/>
        <end position="283"/>
    </location>
</feature>
<evidence type="ECO:0000256" key="1">
    <source>
        <dbReference type="ARBA" id="ARBA00004123"/>
    </source>
</evidence>
<reference evidence="6" key="1">
    <citation type="journal article" date="2020" name="Stud. Mycol.">
        <title>101 Dothideomycetes genomes: a test case for predicting lifestyles and emergence of pathogens.</title>
        <authorList>
            <person name="Haridas S."/>
            <person name="Albert R."/>
            <person name="Binder M."/>
            <person name="Bloem J."/>
            <person name="Labutti K."/>
            <person name="Salamov A."/>
            <person name="Andreopoulos B."/>
            <person name="Baker S."/>
            <person name="Barry K."/>
            <person name="Bills G."/>
            <person name="Bluhm B."/>
            <person name="Cannon C."/>
            <person name="Castanera R."/>
            <person name="Culley D."/>
            <person name="Daum C."/>
            <person name="Ezra D."/>
            <person name="Gonzalez J."/>
            <person name="Henrissat B."/>
            <person name="Kuo A."/>
            <person name="Liang C."/>
            <person name="Lipzen A."/>
            <person name="Lutzoni F."/>
            <person name="Magnuson J."/>
            <person name="Mondo S."/>
            <person name="Nolan M."/>
            <person name="Ohm R."/>
            <person name="Pangilinan J."/>
            <person name="Park H.-J."/>
            <person name="Ramirez L."/>
            <person name="Alfaro M."/>
            <person name="Sun H."/>
            <person name="Tritt A."/>
            <person name="Yoshinaga Y."/>
            <person name="Zwiers L.-H."/>
            <person name="Turgeon B."/>
            <person name="Goodwin S."/>
            <person name="Spatafora J."/>
            <person name="Crous P."/>
            <person name="Grigoriev I."/>
        </authorList>
    </citation>
    <scope>NUCLEOTIDE SEQUENCE</scope>
    <source>
        <strain evidence="6">CBS 121167</strain>
    </source>
</reference>
<dbReference type="GO" id="GO:0000387">
    <property type="term" value="P:spliceosomal snRNP assembly"/>
    <property type="evidence" value="ECO:0007669"/>
    <property type="project" value="TreeGrafter"/>
</dbReference>
<organism evidence="6 7">
    <name type="scientific">Aplosporella prunicola CBS 121167</name>
    <dbReference type="NCBI Taxonomy" id="1176127"/>
    <lineage>
        <taxon>Eukaryota</taxon>
        <taxon>Fungi</taxon>
        <taxon>Dikarya</taxon>
        <taxon>Ascomycota</taxon>
        <taxon>Pezizomycotina</taxon>
        <taxon>Dothideomycetes</taxon>
        <taxon>Dothideomycetes incertae sedis</taxon>
        <taxon>Botryosphaeriales</taxon>
        <taxon>Aplosporellaceae</taxon>
        <taxon>Aplosporella</taxon>
    </lineage>
</organism>
<comment type="subcellular location">
    <subcellularLocation>
        <location evidence="2">Cytoplasm</location>
    </subcellularLocation>
    <subcellularLocation>
        <location evidence="1">Nucleus</location>
    </subcellularLocation>
</comment>
<dbReference type="PANTHER" id="PTHR21399:SF0">
    <property type="entry name" value="METHYLOSOME SUBUNIT PICLN"/>
    <property type="match status" value="1"/>
</dbReference>
<dbReference type="RefSeq" id="XP_033395942.1">
    <property type="nucleotide sequence ID" value="XM_033538265.1"/>
</dbReference>
<dbReference type="GeneID" id="54295761"/>
<keyword evidence="7" id="KW-1185">Reference proteome</keyword>
<dbReference type="GO" id="GO:0045292">
    <property type="term" value="P:mRNA cis splicing, via spliceosome"/>
    <property type="evidence" value="ECO:0007669"/>
    <property type="project" value="TreeGrafter"/>
</dbReference>
<proteinExistence type="predicted"/>
<evidence type="ECO:0008006" key="8">
    <source>
        <dbReference type="Google" id="ProtNLM"/>
    </source>
</evidence>
<dbReference type="GO" id="GO:0005681">
    <property type="term" value="C:spliceosomal complex"/>
    <property type="evidence" value="ECO:0007669"/>
    <property type="project" value="TreeGrafter"/>
</dbReference>
<gene>
    <name evidence="6" type="ORF">K452DRAFT_252932</name>
</gene>
<dbReference type="GO" id="GO:0034715">
    <property type="term" value="C:pICln-Sm protein complex"/>
    <property type="evidence" value="ECO:0007669"/>
    <property type="project" value="TreeGrafter"/>
</dbReference>
<evidence type="ECO:0000256" key="4">
    <source>
        <dbReference type="ARBA" id="ARBA00023242"/>
    </source>
</evidence>
<dbReference type="Proteomes" id="UP000799438">
    <property type="component" value="Unassembled WGS sequence"/>
</dbReference>
<evidence type="ECO:0000256" key="3">
    <source>
        <dbReference type="ARBA" id="ARBA00022490"/>
    </source>
</evidence>
<protein>
    <recommendedName>
        <fullName evidence="8">Regulator of volume decrease after cellular swelling-domain-containing protein</fullName>
    </recommendedName>
</protein>
<dbReference type="Pfam" id="PF03517">
    <property type="entry name" value="Voldacs"/>
    <property type="match status" value="1"/>
</dbReference>
<dbReference type="EMBL" id="ML995490">
    <property type="protein sequence ID" value="KAF2140229.1"/>
    <property type="molecule type" value="Genomic_DNA"/>
</dbReference>
<evidence type="ECO:0000313" key="6">
    <source>
        <dbReference type="EMBL" id="KAF2140229.1"/>
    </source>
</evidence>
<dbReference type="InterPro" id="IPR011993">
    <property type="entry name" value="PH-like_dom_sf"/>
</dbReference>
<dbReference type="AlphaFoldDB" id="A0A6A6B7W6"/>
<evidence type="ECO:0000256" key="5">
    <source>
        <dbReference type="SAM" id="MobiDB-lite"/>
    </source>
</evidence>
<dbReference type="OrthoDB" id="19714at2759"/>
<name>A0A6A6B7W6_9PEZI</name>